<keyword evidence="5" id="KW-1185">Reference proteome</keyword>
<dbReference type="PROSITE" id="PS51762">
    <property type="entry name" value="GH16_2"/>
    <property type="match status" value="1"/>
</dbReference>
<dbReference type="Pfam" id="PF00722">
    <property type="entry name" value="Glyco_hydro_16"/>
    <property type="match status" value="1"/>
</dbReference>
<dbReference type="InterPro" id="IPR013320">
    <property type="entry name" value="ConA-like_dom_sf"/>
</dbReference>
<evidence type="ECO:0000313" key="5">
    <source>
        <dbReference type="Proteomes" id="UP001165289"/>
    </source>
</evidence>
<dbReference type="InterPro" id="IPR000757">
    <property type="entry name" value="Beta-glucanase-like"/>
</dbReference>
<organism evidence="4 5">
    <name type="scientific">Oopsacas minuta</name>
    <dbReference type="NCBI Taxonomy" id="111878"/>
    <lineage>
        <taxon>Eukaryota</taxon>
        <taxon>Metazoa</taxon>
        <taxon>Porifera</taxon>
        <taxon>Hexactinellida</taxon>
        <taxon>Hexasterophora</taxon>
        <taxon>Lyssacinosida</taxon>
        <taxon>Leucopsacidae</taxon>
        <taxon>Oopsacas</taxon>
    </lineage>
</organism>
<dbReference type="SUPFAM" id="SSF49899">
    <property type="entry name" value="Concanavalin A-like lectins/glucanases"/>
    <property type="match status" value="1"/>
</dbReference>
<proteinExistence type="inferred from homology"/>
<feature type="chain" id="PRO_5044012177" evidence="2">
    <location>
        <begin position="19"/>
        <end position="362"/>
    </location>
</feature>
<evidence type="ECO:0000256" key="1">
    <source>
        <dbReference type="ARBA" id="ARBA00006865"/>
    </source>
</evidence>
<name>A0AAV7K0G8_9METZ</name>
<dbReference type="InterPro" id="IPR050546">
    <property type="entry name" value="Glycosyl_Hydrlase_16"/>
</dbReference>
<comment type="caution">
    <text evidence="4">The sequence shown here is derived from an EMBL/GenBank/DDBJ whole genome shotgun (WGS) entry which is preliminary data.</text>
</comment>
<sequence length="362" mass="41433">MKLYLFITLFLTATISQSDNAKLKQDTHKDYTLIFEDDFSVLNFSKWQHEITMDGGGNREFEYYTNNRSNSFVRDGVLYLKPTFTSDIIGLRAVEKGGTMDIWGADPGTYCTSQKSDGCFKQSDGVNIINPITSARIRTTNSFSFKYGRIEVRAMLPEGDWIWPGIWLRPIHNEYGNWPASGEIDIVESRGNSPSYPPGGYNKFGTTLHWGPFPGNDPWSKSHAVWTASTEKDLIENFHTYGFIWNETYMGSYIDDEKNVVLSLPIDMPFWDLGGWYKNPNLVNPWIGGGKNAPFDKEFYMLLNVAVGGACEYFPDGNGKPWTNKDKLAQKQFWDSRDSWHDSWLGDNTAMRIDWVKVWGKK</sequence>
<evidence type="ECO:0000256" key="2">
    <source>
        <dbReference type="SAM" id="SignalP"/>
    </source>
</evidence>
<accession>A0AAV7K0G8</accession>
<dbReference type="AlphaFoldDB" id="A0AAV7K0G8"/>
<dbReference type="EMBL" id="JAKMXF010000222">
    <property type="protein sequence ID" value="KAI6654657.1"/>
    <property type="molecule type" value="Genomic_DNA"/>
</dbReference>
<protein>
    <submittedName>
        <fullName evidence="4">Beta-1,3-glucan-binding protein-like</fullName>
    </submittedName>
</protein>
<reference evidence="4 5" key="1">
    <citation type="journal article" date="2023" name="BMC Biol.">
        <title>The compact genome of the sponge Oopsacas minuta (Hexactinellida) is lacking key metazoan core genes.</title>
        <authorList>
            <person name="Santini S."/>
            <person name="Schenkelaars Q."/>
            <person name="Jourda C."/>
            <person name="Duchesne M."/>
            <person name="Belahbib H."/>
            <person name="Rocher C."/>
            <person name="Selva M."/>
            <person name="Riesgo A."/>
            <person name="Vervoort M."/>
            <person name="Leys S.P."/>
            <person name="Kodjabachian L."/>
            <person name="Le Bivic A."/>
            <person name="Borchiellini C."/>
            <person name="Claverie J.M."/>
            <person name="Renard E."/>
        </authorList>
    </citation>
    <scope>NUCLEOTIDE SEQUENCE [LARGE SCALE GENOMIC DNA]</scope>
    <source>
        <strain evidence="4">SPO-2</strain>
    </source>
</reference>
<feature type="signal peptide" evidence="2">
    <location>
        <begin position="1"/>
        <end position="18"/>
    </location>
</feature>
<evidence type="ECO:0000259" key="3">
    <source>
        <dbReference type="PROSITE" id="PS51762"/>
    </source>
</evidence>
<dbReference type="Gene3D" id="2.60.120.200">
    <property type="match status" value="1"/>
</dbReference>
<evidence type="ECO:0000313" key="4">
    <source>
        <dbReference type="EMBL" id="KAI6654657.1"/>
    </source>
</evidence>
<dbReference type="PANTHER" id="PTHR10963">
    <property type="entry name" value="GLYCOSYL HYDROLASE-RELATED"/>
    <property type="match status" value="1"/>
</dbReference>
<keyword evidence="2" id="KW-0732">Signal</keyword>
<comment type="similarity">
    <text evidence="1">Belongs to the glycosyl hydrolase 16 family.</text>
</comment>
<dbReference type="PANTHER" id="PTHR10963:SF55">
    <property type="entry name" value="GLYCOSIDE HYDROLASE FAMILY 16 PROTEIN"/>
    <property type="match status" value="1"/>
</dbReference>
<dbReference type="Proteomes" id="UP001165289">
    <property type="component" value="Unassembled WGS sequence"/>
</dbReference>
<dbReference type="GO" id="GO:0004553">
    <property type="term" value="F:hydrolase activity, hydrolyzing O-glycosyl compounds"/>
    <property type="evidence" value="ECO:0007669"/>
    <property type="project" value="InterPro"/>
</dbReference>
<dbReference type="GO" id="GO:0005975">
    <property type="term" value="P:carbohydrate metabolic process"/>
    <property type="evidence" value="ECO:0007669"/>
    <property type="project" value="InterPro"/>
</dbReference>
<feature type="domain" description="GH16" evidence="3">
    <location>
        <begin position="13"/>
        <end position="362"/>
    </location>
</feature>
<gene>
    <name evidence="4" type="ORF">LOD99_1051</name>
</gene>